<dbReference type="InterPro" id="IPR050109">
    <property type="entry name" value="HTH-type_TetR-like_transc_reg"/>
</dbReference>
<dbReference type="InterPro" id="IPR045823">
    <property type="entry name" value="TetR_C_32"/>
</dbReference>
<dbReference type="InterPro" id="IPR001387">
    <property type="entry name" value="Cro/C1-type_HTH"/>
</dbReference>
<feature type="DNA-binding region" description="H-T-H motif" evidence="2">
    <location>
        <begin position="85"/>
        <end position="104"/>
    </location>
</feature>
<evidence type="ECO:0000259" key="3">
    <source>
        <dbReference type="PROSITE" id="PS50977"/>
    </source>
</evidence>
<dbReference type="PANTHER" id="PTHR30055">
    <property type="entry name" value="HTH-TYPE TRANSCRIPTIONAL REGULATOR RUTR"/>
    <property type="match status" value="1"/>
</dbReference>
<dbReference type="Gene3D" id="1.10.357.10">
    <property type="entry name" value="Tetracycline Repressor, domain 2"/>
    <property type="match status" value="1"/>
</dbReference>
<keyword evidence="5" id="KW-1185">Reference proteome</keyword>
<gene>
    <name evidence="4" type="ORF">NWFMUON74_66270</name>
</gene>
<keyword evidence="1 2" id="KW-0238">DNA-binding</keyword>
<sequence length="272" mass="30185">MCVGEDLSWSRPVPPTKEYILSTEELVEVGKRATGTTAARKGAAPARAGRVDGRKKRWHQHKIDRREELVDGTLAAIRKRGGEVGMDEIAAEIGVSKTVLYRYFSDKSDLTRATMERFIETTLMPRIYEAISDDLDEYELVRNTLAAYVHTVDADTDVYRFIMGNGSTTDKSTLADFEKLFADVVAAVLLDKAFDRGIETEGVQLYAYVLVGGVQLATDWWITNRTMSADMMLDHMTMMAWSAIEGMVRASGSPAKFNAAPHHLPEPGEAAE</sequence>
<dbReference type="EMBL" id="AP023396">
    <property type="protein sequence ID" value="BCK58855.1"/>
    <property type="molecule type" value="Genomic_DNA"/>
</dbReference>
<dbReference type="InterPro" id="IPR036271">
    <property type="entry name" value="Tet_transcr_reg_TetR-rel_C_sf"/>
</dbReference>
<name>A0A7G1KUB4_9NOCA</name>
<dbReference type="Pfam" id="PF19344">
    <property type="entry name" value="TetR_C_32"/>
    <property type="match status" value="1"/>
</dbReference>
<dbReference type="GO" id="GO:0000976">
    <property type="term" value="F:transcription cis-regulatory region binding"/>
    <property type="evidence" value="ECO:0007669"/>
    <property type="project" value="TreeGrafter"/>
</dbReference>
<dbReference type="PROSITE" id="PS50977">
    <property type="entry name" value="HTH_TETR_2"/>
    <property type="match status" value="1"/>
</dbReference>
<evidence type="ECO:0000313" key="5">
    <source>
        <dbReference type="Proteomes" id="UP000516173"/>
    </source>
</evidence>
<proteinExistence type="predicted"/>
<dbReference type="Proteomes" id="UP000516173">
    <property type="component" value="Chromosome"/>
</dbReference>
<evidence type="ECO:0000256" key="2">
    <source>
        <dbReference type="PROSITE-ProRule" id="PRU00335"/>
    </source>
</evidence>
<dbReference type="KEGG" id="nwl:NWFMUON74_66270"/>
<dbReference type="GO" id="GO:0003700">
    <property type="term" value="F:DNA-binding transcription factor activity"/>
    <property type="evidence" value="ECO:0007669"/>
    <property type="project" value="TreeGrafter"/>
</dbReference>
<dbReference type="SUPFAM" id="SSF46689">
    <property type="entry name" value="Homeodomain-like"/>
    <property type="match status" value="1"/>
</dbReference>
<accession>A0A7G1KUB4</accession>
<dbReference type="InterPro" id="IPR009057">
    <property type="entry name" value="Homeodomain-like_sf"/>
</dbReference>
<evidence type="ECO:0000256" key="1">
    <source>
        <dbReference type="ARBA" id="ARBA00023125"/>
    </source>
</evidence>
<dbReference type="SUPFAM" id="SSF48498">
    <property type="entry name" value="Tetracyclin repressor-like, C-terminal domain"/>
    <property type="match status" value="1"/>
</dbReference>
<protein>
    <submittedName>
        <fullName evidence="4">Putative HTH-type transcriptional regulator</fullName>
    </submittedName>
</protein>
<dbReference type="InterPro" id="IPR001647">
    <property type="entry name" value="HTH_TetR"/>
</dbReference>
<dbReference type="CDD" id="cd00093">
    <property type="entry name" value="HTH_XRE"/>
    <property type="match status" value="1"/>
</dbReference>
<dbReference type="Pfam" id="PF00440">
    <property type="entry name" value="TetR_N"/>
    <property type="match status" value="1"/>
</dbReference>
<reference evidence="4 5" key="1">
    <citation type="submission" date="2020-08" db="EMBL/GenBank/DDBJ databases">
        <title>Genome Sequencing of Nocardia wallacei strain FMUON74 and assembly.</title>
        <authorList>
            <person name="Toyokawa M."/>
            <person name="Uesaka K."/>
        </authorList>
    </citation>
    <scope>NUCLEOTIDE SEQUENCE [LARGE SCALE GENOMIC DNA]</scope>
    <source>
        <strain evidence="4 5">FMUON74</strain>
    </source>
</reference>
<dbReference type="AlphaFoldDB" id="A0A7G1KUB4"/>
<feature type="domain" description="HTH tetR-type" evidence="3">
    <location>
        <begin position="63"/>
        <end position="122"/>
    </location>
</feature>
<organism evidence="4 5">
    <name type="scientific">Nocardia wallacei</name>
    <dbReference type="NCBI Taxonomy" id="480035"/>
    <lineage>
        <taxon>Bacteria</taxon>
        <taxon>Bacillati</taxon>
        <taxon>Actinomycetota</taxon>
        <taxon>Actinomycetes</taxon>
        <taxon>Mycobacteriales</taxon>
        <taxon>Nocardiaceae</taxon>
        <taxon>Nocardia</taxon>
    </lineage>
</organism>
<evidence type="ECO:0000313" key="4">
    <source>
        <dbReference type="EMBL" id="BCK58855.1"/>
    </source>
</evidence>
<dbReference type="PANTHER" id="PTHR30055:SF160">
    <property type="entry name" value="TRANSCRIPTIONAL REGULATORY PROTEIN (PROBABLY ASNC-FAMILY)-RELATED"/>
    <property type="match status" value="1"/>
</dbReference>